<dbReference type="Proteomes" id="UP000726737">
    <property type="component" value="Unassembled WGS sequence"/>
</dbReference>
<feature type="region of interest" description="Disordered" evidence="2">
    <location>
        <begin position="606"/>
        <end position="627"/>
    </location>
</feature>
<comment type="similarity">
    <text evidence="1">Belongs to the complex I LYR family.</text>
</comment>
<dbReference type="CDD" id="cd09917">
    <property type="entry name" value="F-box_SF"/>
    <property type="match status" value="1"/>
</dbReference>
<dbReference type="AlphaFoldDB" id="A0A9P6U3W6"/>
<dbReference type="GO" id="GO:0005739">
    <property type="term" value="C:mitochondrion"/>
    <property type="evidence" value="ECO:0007669"/>
    <property type="project" value="TreeGrafter"/>
</dbReference>
<dbReference type="InterPro" id="IPR045296">
    <property type="entry name" value="Complex1_LYR_ETFRF1_LYRM5"/>
</dbReference>
<dbReference type="SMART" id="SM00367">
    <property type="entry name" value="LRR_CC"/>
    <property type="match status" value="3"/>
</dbReference>
<dbReference type="InterPro" id="IPR001611">
    <property type="entry name" value="Leu-rich_rpt"/>
</dbReference>
<dbReference type="PANTHER" id="PTHR21024:SF0">
    <property type="entry name" value="ELECTRON TRANSFER FLAVOPROTEIN REGULATORY FACTOR 1"/>
    <property type="match status" value="1"/>
</dbReference>
<dbReference type="OrthoDB" id="10258445at2759"/>
<comment type="caution">
    <text evidence="3">The sequence shown here is derived from an EMBL/GenBank/DDBJ whole genome shotgun (WGS) entry which is preliminary data.</text>
</comment>
<dbReference type="SUPFAM" id="SSF52047">
    <property type="entry name" value="RNI-like"/>
    <property type="match status" value="1"/>
</dbReference>
<evidence type="ECO:0000313" key="4">
    <source>
        <dbReference type="Proteomes" id="UP000726737"/>
    </source>
</evidence>
<accession>A0A9P6U3W6</accession>
<dbReference type="EMBL" id="JAAAJA010000217">
    <property type="protein sequence ID" value="KAG0258504.1"/>
    <property type="molecule type" value="Genomic_DNA"/>
</dbReference>
<evidence type="ECO:0008006" key="5">
    <source>
        <dbReference type="Google" id="ProtNLM"/>
    </source>
</evidence>
<evidence type="ECO:0000256" key="1">
    <source>
        <dbReference type="ARBA" id="ARBA00009508"/>
    </source>
</evidence>
<evidence type="ECO:0000256" key="2">
    <source>
        <dbReference type="SAM" id="MobiDB-lite"/>
    </source>
</evidence>
<feature type="region of interest" description="Disordered" evidence="2">
    <location>
        <begin position="567"/>
        <end position="593"/>
    </location>
</feature>
<gene>
    <name evidence="3" type="ORF">BG011_003248</name>
</gene>
<evidence type="ECO:0000313" key="3">
    <source>
        <dbReference type="EMBL" id="KAG0258504.1"/>
    </source>
</evidence>
<dbReference type="PANTHER" id="PTHR21024">
    <property type="entry name" value="GROWTH HORMONE-INDUCIBLE SOLUBLE PROTEIN-RELATED"/>
    <property type="match status" value="1"/>
</dbReference>
<dbReference type="InterPro" id="IPR032675">
    <property type="entry name" value="LRR_dom_sf"/>
</dbReference>
<name>A0A9P6U3W6_9FUNG</name>
<dbReference type="Gene3D" id="3.80.10.10">
    <property type="entry name" value="Ribonuclease Inhibitor"/>
    <property type="match status" value="2"/>
</dbReference>
<keyword evidence="4" id="KW-1185">Reference proteome</keyword>
<dbReference type="Pfam" id="PF13516">
    <property type="entry name" value="LRR_6"/>
    <property type="match status" value="3"/>
</dbReference>
<protein>
    <recommendedName>
        <fullName evidence="5">RNI-like protein</fullName>
    </recommendedName>
</protein>
<proteinExistence type="inferred from homology"/>
<reference evidence="3" key="1">
    <citation type="journal article" date="2020" name="Fungal Divers.">
        <title>Resolving the Mortierellaceae phylogeny through synthesis of multi-gene phylogenetics and phylogenomics.</title>
        <authorList>
            <person name="Vandepol N."/>
            <person name="Liber J."/>
            <person name="Desiro A."/>
            <person name="Na H."/>
            <person name="Kennedy M."/>
            <person name="Barry K."/>
            <person name="Grigoriev I.V."/>
            <person name="Miller A.N."/>
            <person name="O'Donnell K."/>
            <person name="Stajich J.E."/>
            <person name="Bonito G."/>
        </authorList>
    </citation>
    <scope>NUCLEOTIDE SEQUENCE</scope>
    <source>
        <strain evidence="3">KOD948</strain>
    </source>
</reference>
<dbReference type="GO" id="GO:0090324">
    <property type="term" value="P:negative regulation of oxidative phosphorylation"/>
    <property type="evidence" value="ECO:0007669"/>
    <property type="project" value="InterPro"/>
</dbReference>
<dbReference type="CDD" id="cd20265">
    <property type="entry name" value="Complex1_LYR_ETFRF1_LYRM5"/>
    <property type="match status" value="1"/>
</dbReference>
<dbReference type="InterPro" id="IPR052000">
    <property type="entry name" value="ETFRF1"/>
</dbReference>
<feature type="compositionally biased region" description="Low complexity" evidence="2">
    <location>
        <begin position="616"/>
        <end position="627"/>
    </location>
</feature>
<dbReference type="InterPro" id="IPR006553">
    <property type="entry name" value="Leu-rich_rpt_Cys-con_subtyp"/>
</dbReference>
<feature type="compositionally biased region" description="Low complexity" evidence="2">
    <location>
        <begin position="580"/>
        <end position="592"/>
    </location>
</feature>
<organism evidence="3 4">
    <name type="scientific">Mortierella polycephala</name>
    <dbReference type="NCBI Taxonomy" id="41804"/>
    <lineage>
        <taxon>Eukaryota</taxon>
        <taxon>Fungi</taxon>
        <taxon>Fungi incertae sedis</taxon>
        <taxon>Mucoromycota</taxon>
        <taxon>Mortierellomycotina</taxon>
        <taxon>Mortierellomycetes</taxon>
        <taxon>Mortierellales</taxon>
        <taxon>Mortierellaceae</taxon>
        <taxon>Mortierella</taxon>
    </lineage>
</organism>
<sequence>MPTTHPLDIPEILHQILSYRRILGHGDLASTSLVNKTWSRISRRAAWQEIELDSASWIDPYYQALATQLTKYGCFVKTLILKDSGPDQSQFNTLLLTMTNLQTVLVDMLYGHLQDRLLHLRSLGQMSLSNLRYLRLPHVSSLNAIDLLLRICDSAHGIQHLELPDSEIDDAVLAVIVEACPKLKSLDLSRNEVVTFGALFALLDEKQGPGIVEDLDMGMYAITQDNSAMSMREASTVSHGGPYSTCKYIDGQKHDAIDYNDTLMSSSSASALTTWKHQHGVLSPQFVPASSYSQSNQLQHHRYQHQYSPSSQLLQNNLSFTHLEELSLVFCLGITNTEFQTLFRSFRNKSLGLLNLQFTNIEDSGLETLARTFSSSMSTRLTSLKLSYCNRITARGIKAIVENYSQLQEFEFLNCDLVSAECFNSPLPWACSKLRRLEFTLHPRILFSRPQGDDTAAGTQDDAPMQMHEPQHEYEHSIEHEQWLREQESVQSDYRAMFRQLKRLTDLTSLHIYNSPVLNNSTNPGDPYQEDVAAISIPDGIPSVPSIGAMESSLAIASSLSGDPSLTQPNVGLLPAYEEGSNTNDGNDNSSDLELISRHPYLDLENSMDPFESEETGSSSSGSSSSGNLGVMFSPRAQLKSSPQQSSSVFAASTLHPFSLQMGLKALGRLCNLETLTFYERSNLPLGQAEVRWISKTFPWLSSLQLRGAIEIADQDLDRLKARCPDLTVQLSYLGREYPAGADFFHKKLKEAFMKNKDLTDPIEIQKRIDLGDYICKEIEAMYHINKYRAMKKRYYEDHQEEYIQKRLENTNWADGSHK</sequence>
<dbReference type="GO" id="GO:0022904">
    <property type="term" value="P:respiratory electron transport chain"/>
    <property type="evidence" value="ECO:0007669"/>
    <property type="project" value="TreeGrafter"/>
</dbReference>